<dbReference type="GeneID" id="55970281"/>
<proteinExistence type="predicted"/>
<reference evidence="2" key="1">
    <citation type="submission" date="2020-03" db="EMBL/GenBank/DDBJ databases">
        <title>Site-based positive gene gene selection in Geosmithia morbida across the United States reveals a broad range of putative effectors and factors for local host and environmental adapation.</title>
        <authorList>
            <person name="Onufrak A."/>
            <person name="Murdoch R.W."/>
            <person name="Gazis R."/>
            <person name="Huff M."/>
            <person name="Staton M."/>
            <person name="Klingeman W."/>
            <person name="Hadziabdic D."/>
        </authorList>
    </citation>
    <scope>NUCLEOTIDE SEQUENCE</scope>
    <source>
        <strain evidence="2">1262</strain>
    </source>
</reference>
<dbReference type="EMBL" id="JAANYQ010000003">
    <property type="protein sequence ID" value="KAF4125214.1"/>
    <property type="molecule type" value="Genomic_DNA"/>
</dbReference>
<sequence length="48" mass="5292">MVRQSAVTEACLFFLLRQGLVPAVITKHCMPADSQQTSLLPHLALDQL</sequence>
<dbReference type="AlphaFoldDB" id="A0A9P4Z0K2"/>
<evidence type="ECO:0000313" key="3">
    <source>
        <dbReference type="Proteomes" id="UP000749293"/>
    </source>
</evidence>
<evidence type="ECO:0000313" key="2">
    <source>
        <dbReference type="EMBL" id="KAF4125214.1"/>
    </source>
</evidence>
<feature type="chain" id="PRO_5040308241" description="NADP-dependent oxidoreductase domain-containing protein" evidence="1">
    <location>
        <begin position="24"/>
        <end position="48"/>
    </location>
</feature>
<accession>A0A9P4Z0K2</accession>
<evidence type="ECO:0000256" key="1">
    <source>
        <dbReference type="SAM" id="SignalP"/>
    </source>
</evidence>
<comment type="caution">
    <text evidence="2">The sequence shown here is derived from an EMBL/GenBank/DDBJ whole genome shotgun (WGS) entry which is preliminary data.</text>
</comment>
<keyword evidence="3" id="KW-1185">Reference proteome</keyword>
<dbReference type="RefSeq" id="XP_035323866.1">
    <property type="nucleotide sequence ID" value="XM_035466029.1"/>
</dbReference>
<keyword evidence="1" id="KW-0732">Signal</keyword>
<evidence type="ECO:0008006" key="4">
    <source>
        <dbReference type="Google" id="ProtNLM"/>
    </source>
</evidence>
<feature type="signal peptide" evidence="1">
    <location>
        <begin position="1"/>
        <end position="23"/>
    </location>
</feature>
<gene>
    <name evidence="2" type="ORF">GMORB2_4053</name>
</gene>
<protein>
    <recommendedName>
        <fullName evidence="4">NADP-dependent oxidoreductase domain-containing protein</fullName>
    </recommendedName>
</protein>
<organism evidence="2 3">
    <name type="scientific">Geosmithia morbida</name>
    <dbReference type="NCBI Taxonomy" id="1094350"/>
    <lineage>
        <taxon>Eukaryota</taxon>
        <taxon>Fungi</taxon>
        <taxon>Dikarya</taxon>
        <taxon>Ascomycota</taxon>
        <taxon>Pezizomycotina</taxon>
        <taxon>Sordariomycetes</taxon>
        <taxon>Hypocreomycetidae</taxon>
        <taxon>Hypocreales</taxon>
        <taxon>Bionectriaceae</taxon>
        <taxon>Geosmithia</taxon>
    </lineage>
</organism>
<name>A0A9P4Z0K2_9HYPO</name>
<dbReference type="Proteomes" id="UP000749293">
    <property type="component" value="Unassembled WGS sequence"/>
</dbReference>